<evidence type="ECO:0000313" key="2">
    <source>
        <dbReference type="Proteomes" id="UP001195483"/>
    </source>
</evidence>
<reference evidence="1" key="1">
    <citation type="journal article" date="2021" name="Genome Biol. Evol.">
        <title>A High-Quality Reference Genome for a Parasitic Bivalve with Doubly Uniparental Inheritance (Bivalvia: Unionida).</title>
        <authorList>
            <person name="Smith C.H."/>
        </authorList>
    </citation>
    <scope>NUCLEOTIDE SEQUENCE</scope>
    <source>
        <strain evidence="1">CHS0354</strain>
    </source>
</reference>
<reference evidence="1" key="3">
    <citation type="submission" date="2023-05" db="EMBL/GenBank/DDBJ databases">
        <authorList>
            <person name="Smith C.H."/>
        </authorList>
    </citation>
    <scope>NUCLEOTIDE SEQUENCE</scope>
    <source>
        <strain evidence="1">CHS0354</strain>
        <tissue evidence="1">Mantle</tissue>
    </source>
</reference>
<gene>
    <name evidence="1" type="ORF">CHS0354_028772</name>
</gene>
<accession>A0AAE0S9P9</accession>
<proteinExistence type="predicted"/>
<organism evidence="1 2">
    <name type="scientific">Potamilus streckersoni</name>
    <dbReference type="NCBI Taxonomy" id="2493646"/>
    <lineage>
        <taxon>Eukaryota</taxon>
        <taxon>Metazoa</taxon>
        <taxon>Spiralia</taxon>
        <taxon>Lophotrochozoa</taxon>
        <taxon>Mollusca</taxon>
        <taxon>Bivalvia</taxon>
        <taxon>Autobranchia</taxon>
        <taxon>Heteroconchia</taxon>
        <taxon>Palaeoheterodonta</taxon>
        <taxon>Unionida</taxon>
        <taxon>Unionoidea</taxon>
        <taxon>Unionidae</taxon>
        <taxon>Ambleminae</taxon>
        <taxon>Lampsilini</taxon>
        <taxon>Potamilus</taxon>
    </lineage>
</organism>
<dbReference type="Proteomes" id="UP001195483">
    <property type="component" value="Unassembled WGS sequence"/>
</dbReference>
<dbReference type="EMBL" id="JAEAOA010001725">
    <property type="protein sequence ID" value="KAK3587395.1"/>
    <property type="molecule type" value="Genomic_DNA"/>
</dbReference>
<comment type="caution">
    <text evidence="1">The sequence shown here is derived from an EMBL/GenBank/DDBJ whole genome shotgun (WGS) entry which is preliminary data.</text>
</comment>
<sequence>MEILRNVFRAAVWRFNEQSIHYRRYFLSGRKTVKGLNTSTKNTFVWRKRDQDSKVKDKASGNLLSPEEVVRITYYKDSLSLDFEDVKFGNIPHDTQQLHEAITTLVEPSLPAIVNFNHILECMYISGIKSRMGRLGYSSYFQRYNDDHGIAVFHKKKEEV</sequence>
<reference evidence="1" key="2">
    <citation type="journal article" date="2021" name="Genome Biol. Evol.">
        <title>Developing a high-quality reference genome for a parasitic bivalve with doubly uniparental inheritance (Bivalvia: Unionida).</title>
        <authorList>
            <person name="Smith C.H."/>
        </authorList>
    </citation>
    <scope>NUCLEOTIDE SEQUENCE</scope>
    <source>
        <strain evidence="1">CHS0354</strain>
        <tissue evidence="1">Mantle</tissue>
    </source>
</reference>
<protein>
    <submittedName>
        <fullName evidence="1">Uncharacterized protein</fullName>
    </submittedName>
</protein>
<name>A0AAE0S9P9_9BIVA</name>
<keyword evidence="2" id="KW-1185">Reference proteome</keyword>
<evidence type="ECO:0000313" key="1">
    <source>
        <dbReference type="EMBL" id="KAK3587395.1"/>
    </source>
</evidence>
<dbReference type="AlphaFoldDB" id="A0AAE0S9P9"/>